<feature type="transmembrane region" description="Helical" evidence="2">
    <location>
        <begin position="50"/>
        <end position="71"/>
    </location>
</feature>
<organism evidence="3 4">
    <name type="scientific">Acinetobacter oleivorans</name>
    <dbReference type="NCBI Taxonomy" id="1148157"/>
    <lineage>
        <taxon>Bacteria</taxon>
        <taxon>Pseudomonadati</taxon>
        <taxon>Pseudomonadota</taxon>
        <taxon>Gammaproteobacteria</taxon>
        <taxon>Moraxellales</taxon>
        <taxon>Moraxellaceae</taxon>
        <taxon>Acinetobacter</taxon>
    </lineage>
</organism>
<keyword evidence="2" id="KW-1133">Transmembrane helix</keyword>
<proteinExistence type="predicted"/>
<accession>A0ABR9NK47</accession>
<evidence type="ECO:0000256" key="1">
    <source>
        <dbReference type="SAM" id="Coils"/>
    </source>
</evidence>
<keyword evidence="4" id="KW-1185">Reference proteome</keyword>
<evidence type="ECO:0000313" key="3">
    <source>
        <dbReference type="EMBL" id="MBE2165014.1"/>
    </source>
</evidence>
<sequence length="296" mass="34329">MLFDILEKIFKNGGRNLLLVGAVCTLGISLYLAGLYYFDDFIVYITAFRTLIPFLAVSIAAIITPLLLNYLNYSKYEIRAENNEKLGFKVDELEERLHEIERTAFNNSLVESLPNDGHEHKKENLWKLILKYSYESVQRINIEKDSLSRRGNLNLLIGMFLSISGIVVLGISVFNFVSVGDFNDVITKMIPRFLFVVLIEVFAYFFLNLYRKSLEDIKYYQNELTNLEAKYLSLQTSLAINNYKLINSVVEQLVKTERNFILEKDQSTIELEKERINSNNTNNNLQVLKDIFKNKV</sequence>
<dbReference type="RefSeq" id="WP_192834324.1">
    <property type="nucleotide sequence ID" value="NZ_JADAZL010000005.1"/>
</dbReference>
<evidence type="ECO:0000313" key="4">
    <source>
        <dbReference type="Proteomes" id="UP000619170"/>
    </source>
</evidence>
<feature type="coiled-coil region" evidence="1">
    <location>
        <begin position="210"/>
        <end position="237"/>
    </location>
</feature>
<feature type="transmembrane region" description="Helical" evidence="2">
    <location>
        <begin position="189"/>
        <end position="210"/>
    </location>
</feature>
<reference evidence="4" key="1">
    <citation type="submission" date="2023-07" db="EMBL/GenBank/DDBJ databases">
        <title>Acinetobacter oleivorans assembled AC1583.</title>
        <authorList>
            <person name="Yeo C.C."/>
        </authorList>
    </citation>
    <scope>NUCLEOTIDE SEQUENCE [LARGE SCALE GENOMIC DNA]</scope>
    <source>
        <strain evidence="4">AC1583</strain>
    </source>
</reference>
<evidence type="ECO:0000256" key="2">
    <source>
        <dbReference type="SAM" id="Phobius"/>
    </source>
</evidence>
<keyword evidence="2" id="KW-0812">Transmembrane</keyword>
<feature type="transmembrane region" description="Helical" evidence="2">
    <location>
        <begin position="17"/>
        <end position="38"/>
    </location>
</feature>
<keyword evidence="1" id="KW-0175">Coiled coil</keyword>
<dbReference type="EMBL" id="JADAZL010000005">
    <property type="protein sequence ID" value="MBE2165014.1"/>
    <property type="molecule type" value="Genomic_DNA"/>
</dbReference>
<feature type="transmembrane region" description="Helical" evidence="2">
    <location>
        <begin position="153"/>
        <end position="177"/>
    </location>
</feature>
<keyword evidence="2" id="KW-0472">Membrane</keyword>
<gene>
    <name evidence="3" type="ORF">IIQ43_10760</name>
</gene>
<name>A0ABR9NK47_9GAMM</name>
<dbReference type="Proteomes" id="UP000619170">
    <property type="component" value="Unassembled WGS sequence"/>
</dbReference>
<protein>
    <submittedName>
        <fullName evidence="3">Uncharacterized protein</fullName>
    </submittedName>
</protein>
<comment type="caution">
    <text evidence="3">The sequence shown here is derived from an EMBL/GenBank/DDBJ whole genome shotgun (WGS) entry which is preliminary data.</text>
</comment>